<dbReference type="SUPFAM" id="SSF46689">
    <property type="entry name" value="Homeodomain-like"/>
    <property type="match status" value="2"/>
</dbReference>
<evidence type="ECO:0000259" key="4">
    <source>
        <dbReference type="PROSITE" id="PS01124"/>
    </source>
</evidence>
<evidence type="ECO:0000256" key="3">
    <source>
        <dbReference type="ARBA" id="ARBA00023163"/>
    </source>
</evidence>
<dbReference type="PROSITE" id="PS01124">
    <property type="entry name" value="HTH_ARAC_FAMILY_2"/>
    <property type="match status" value="1"/>
</dbReference>
<dbReference type="GO" id="GO:0043565">
    <property type="term" value="F:sequence-specific DNA binding"/>
    <property type="evidence" value="ECO:0007669"/>
    <property type="project" value="InterPro"/>
</dbReference>
<reference evidence="5 6" key="2">
    <citation type="submission" date="2012-02" db="EMBL/GenBank/DDBJ databases">
        <title>Improved High-Quality Draft sequence of Eubacterium cellulosolvens 6.</title>
        <authorList>
            <consortium name="US DOE Joint Genome Institute"/>
            <person name="Lucas S."/>
            <person name="Han J."/>
            <person name="Lapidus A."/>
            <person name="Cheng J.-F."/>
            <person name="Goodwin L."/>
            <person name="Pitluck S."/>
            <person name="Peters L."/>
            <person name="Mikhailova N."/>
            <person name="Gu W."/>
            <person name="Detter J.C."/>
            <person name="Han C."/>
            <person name="Tapia R."/>
            <person name="Land M."/>
            <person name="Hauser L."/>
            <person name="Kyrpides N."/>
            <person name="Ivanova N."/>
            <person name="Pagani I."/>
            <person name="Johnson E."/>
            <person name="Mukhopadhyay B."/>
            <person name="Anderson I."/>
            <person name="Woyke T."/>
        </authorList>
    </citation>
    <scope>NUCLEOTIDE SEQUENCE [LARGE SCALE GENOMIC DNA]</scope>
    <source>
        <strain evidence="5 6">6</strain>
    </source>
</reference>
<keyword evidence="3" id="KW-0804">Transcription</keyword>
<dbReference type="AlphaFoldDB" id="I5AU52"/>
<dbReference type="InterPro" id="IPR009057">
    <property type="entry name" value="Homeodomain-like_sf"/>
</dbReference>
<gene>
    <name evidence="5" type="ORF">EubceDRAFT1_1530</name>
</gene>
<dbReference type="InterPro" id="IPR020449">
    <property type="entry name" value="Tscrpt_reg_AraC-type_HTH"/>
</dbReference>
<proteinExistence type="predicted"/>
<dbReference type="GO" id="GO:0003700">
    <property type="term" value="F:DNA-binding transcription factor activity"/>
    <property type="evidence" value="ECO:0007669"/>
    <property type="project" value="InterPro"/>
</dbReference>
<dbReference type="SMART" id="SM00342">
    <property type="entry name" value="HTH_ARAC"/>
    <property type="match status" value="1"/>
</dbReference>
<keyword evidence="2 5" id="KW-0238">DNA-binding</keyword>
<protein>
    <submittedName>
        <fullName evidence="5">DNA-binding domain-containing protein, AraC-type</fullName>
    </submittedName>
</protein>
<dbReference type="STRING" id="633697.EubceDRAFT1_1530"/>
<dbReference type="Proteomes" id="UP000005753">
    <property type="component" value="Chromosome"/>
</dbReference>
<keyword evidence="6" id="KW-1185">Reference proteome</keyword>
<accession>I5AU52</accession>
<dbReference type="PROSITE" id="PS00041">
    <property type="entry name" value="HTH_ARAC_FAMILY_1"/>
    <property type="match status" value="1"/>
</dbReference>
<evidence type="ECO:0000256" key="2">
    <source>
        <dbReference type="ARBA" id="ARBA00023125"/>
    </source>
</evidence>
<dbReference type="eggNOG" id="COG2207">
    <property type="taxonomic scope" value="Bacteria"/>
</dbReference>
<reference evidence="5 6" key="1">
    <citation type="submission" date="2010-08" db="EMBL/GenBank/DDBJ databases">
        <authorList>
            <consortium name="US DOE Joint Genome Institute (JGI-PGF)"/>
            <person name="Lucas S."/>
            <person name="Copeland A."/>
            <person name="Lapidus A."/>
            <person name="Cheng J.-F."/>
            <person name="Bruce D."/>
            <person name="Goodwin L."/>
            <person name="Pitluck S."/>
            <person name="Land M.L."/>
            <person name="Hauser L."/>
            <person name="Chang Y.-J."/>
            <person name="Anderson I.J."/>
            <person name="Johnson E."/>
            <person name="Mulhopadhyay B."/>
            <person name="Kyrpides N."/>
            <person name="Woyke T.J."/>
        </authorList>
    </citation>
    <scope>NUCLEOTIDE SEQUENCE [LARGE SCALE GENOMIC DNA]</scope>
    <source>
        <strain evidence="5 6">6</strain>
    </source>
</reference>
<evidence type="ECO:0000313" key="5">
    <source>
        <dbReference type="EMBL" id="EIM57325.1"/>
    </source>
</evidence>
<dbReference type="Gene3D" id="1.10.10.60">
    <property type="entry name" value="Homeodomain-like"/>
    <property type="match status" value="2"/>
</dbReference>
<dbReference type="OrthoDB" id="184994at2"/>
<dbReference type="PANTHER" id="PTHR43280:SF28">
    <property type="entry name" value="HTH-TYPE TRANSCRIPTIONAL ACTIVATOR RHAS"/>
    <property type="match status" value="1"/>
</dbReference>
<sequence length="251" mass="29357">MGLLQDWYKYEQAEGEAGRVHRALDEELQFFHNVSHGHVDRIRKNIQERRFLDNNGVGTLSRDPLLNMRYHCVITTAFITRICIEHGLEPERAFRMSDFYIQQLDNTRTIEQVAALHDHMVLDFTSKMQQQRKHVPSSPPIRQCVDYIYAHINERITVADLSSLVHLSQSYLSRIFKKETGLSVSDYIRSKKIDMAKELLRYSGKSIVEIAEHLAFSSESHFIQIFRSYTNFTPKQYRTARAQDMADTKDT</sequence>
<evidence type="ECO:0000313" key="6">
    <source>
        <dbReference type="Proteomes" id="UP000005753"/>
    </source>
</evidence>
<feature type="domain" description="HTH araC/xylS-type" evidence="4">
    <location>
        <begin position="142"/>
        <end position="240"/>
    </location>
</feature>
<dbReference type="EMBL" id="CM001487">
    <property type="protein sequence ID" value="EIM57325.1"/>
    <property type="molecule type" value="Genomic_DNA"/>
</dbReference>
<dbReference type="PRINTS" id="PR00032">
    <property type="entry name" value="HTHARAC"/>
</dbReference>
<dbReference type="Pfam" id="PF12833">
    <property type="entry name" value="HTH_18"/>
    <property type="match status" value="1"/>
</dbReference>
<keyword evidence="1" id="KW-0805">Transcription regulation</keyword>
<dbReference type="InterPro" id="IPR018060">
    <property type="entry name" value="HTH_AraC"/>
</dbReference>
<dbReference type="InterPro" id="IPR018062">
    <property type="entry name" value="HTH_AraC-typ_CS"/>
</dbReference>
<dbReference type="PANTHER" id="PTHR43280">
    <property type="entry name" value="ARAC-FAMILY TRANSCRIPTIONAL REGULATOR"/>
    <property type="match status" value="1"/>
</dbReference>
<dbReference type="HOGENOM" id="CLU_036605_3_0_9"/>
<organism evidence="5 6">
    <name type="scientific">Eubacterium cellulosolvens (strain ATCC 43171 / JCM 9499 / 6)</name>
    <name type="common">Cillobacterium cellulosolvens</name>
    <dbReference type="NCBI Taxonomy" id="633697"/>
    <lineage>
        <taxon>Bacteria</taxon>
        <taxon>Bacillati</taxon>
        <taxon>Bacillota</taxon>
        <taxon>Clostridia</taxon>
        <taxon>Eubacteriales</taxon>
        <taxon>Eubacteriaceae</taxon>
        <taxon>Eubacterium</taxon>
    </lineage>
</organism>
<name>I5AU52_EUBC6</name>
<evidence type="ECO:0000256" key="1">
    <source>
        <dbReference type="ARBA" id="ARBA00023015"/>
    </source>
</evidence>